<evidence type="ECO:0000313" key="3">
    <source>
        <dbReference type="Proteomes" id="UP001266305"/>
    </source>
</evidence>
<feature type="compositionally biased region" description="Basic residues" evidence="1">
    <location>
        <begin position="209"/>
        <end position="219"/>
    </location>
</feature>
<gene>
    <name evidence="2" type="ORF">P7K49_016009</name>
</gene>
<dbReference type="EMBL" id="JASSZA010000007">
    <property type="protein sequence ID" value="KAK2106495.1"/>
    <property type="molecule type" value="Genomic_DNA"/>
</dbReference>
<comment type="caution">
    <text evidence="2">The sequence shown here is derived from an EMBL/GenBank/DDBJ whole genome shotgun (WGS) entry which is preliminary data.</text>
</comment>
<evidence type="ECO:0000313" key="2">
    <source>
        <dbReference type="EMBL" id="KAK2106495.1"/>
    </source>
</evidence>
<reference evidence="2 3" key="1">
    <citation type="submission" date="2023-05" db="EMBL/GenBank/DDBJ databases">
        <title>B98-5 Cell Line De Novo Hybrid Assembly: An Optical Mapping Approach.</title>
        <authorList>
            <person name="Kananen K."/>
            <person name="Auerbach J.A."/>
            <person name="Kautto E."/>
            <person name="Blachly J.S."/>
        </authorList>
    </citation>
    <scope>NUCLEOTIDE SEQUENCE [LARGE SCALE GENOMIC DNA]</scope>
    <source>
        <strain evidence="2">B95-8</strain>
        <tissue evidence="2">Cell line</tissue>
    </source>
</reference>
<proteinExistence type="predicted"/>
<organism evidence="2 3">
    <name type="scientific">Saguinus oedipus</name>
    <name type="common">Cotton-top tamarin</name>
    <name type="synonym">Oedipomidas oedipus</name>
    <dbReference type="NCBI Taxonomy" id="9490"/>
    <lineage>
        <taxon>Eukaryota</taxon>
        <taxon>Metazoa</taxon>
        <taxon>Chordata</taxon>
        <taxon>Craniata</taxon>
        <taxon>Vertebrata</taxon>
        <taxon>Euteleostomi</taxon>
        <taxon>Mammalia</taxon>
        <taxon>Eutheria</taxon>
        <taxon>Euarchontoglires</taxon>
        <taxon>Primates</taxon>
        <taxon>Haplorrhini</taxon>
        <taxon>Platyrrhini</taxon>
        <taxon>Cebidae</taxon>
        <taxon>Callitrichinae</taxon>
        <taxon>Saguinus</taxon>
    </lineage>
</organism>
<dbReference type="Proteomes" id="UP001266305">
    <property type="component" value="Unassembled WGS sequence"/>
</dbReference>
<feature type="compositionally biased region" description="Gly residues" evidence="1">
    <location>
        <begin position="88"/>
        <end position="104"/>
    </location>
</feature>
<name>A0ABQ9VBF1_SAGOE</name>
<accession>A0ABQ9VBF1</accession>
<feature type="region of interest" description="Disordered" evidence="1">
    <location>
        <begin position="1"/>
        <end position="29"/>
    </location>
</feature>
<feature type="compositionally biased region" description="Basic and acidic residues" evidence="1">
    <location>
        <begin position="191"/>
        <end position="208"/>
    </location>
</feature>
<sequence>MRAGLWGAGRTVAAAGGGGGGGRLGRRRPGLAWPGLACQGAGGGGSSTMSLQYGAEETPLAGSYGAADSFPKDFGYGVEEEEEEAAAAGGGVGAGAGGGCGPGGADSSKPRILLMGLRRSGKSSIQKVSGAAPGPQPPPRGSGAWRRGRPGGRRPGPSCAPSLLTFSPTPASAQARPRVGIPTSASTPKSAEAKWSVEGETGCREAGARWHRPRPPLGP</sequence>
<keyword evidence="3" id="KW-1185">Reference proteome</keyword>
<feature type="non-terminal residue" evidence="2">
    <location>
        <position position="219"/>
    </location>
</feature>
<feature type="region of interest" description="Disordered" evidence="1">
    <location>
        <begin position="77"/>
        <end position="219"/>
    </location>
</feature>
<evidence type="ECO:0000256" key="1">
    <source>
        <dbReference type="SAM" id="MobiDB-lite"/>
    </source>
</evidence>
<protein>
    <submittedName>
        <fullName evidence="2">Uncharacterized protein</fullName>
    </submittedName>
</protein>